<evidence type="ECO:0000256" key="6">
    <source>
        <dbReference type="ARBA" id="ARBA00022553"/>
    </source>
</evidence>
<organism evidence="26">
    <name type="scientific">Pyongtaek Culex picornavirus</name>
    <dbReference type="NCBI Taxonomy" id="2902641"/>
    <lineage>
        <taxon>Viruses</taxon>
        <taxon>Riboviria</taxon>
        <taxon>Orthornavirae</taxon>
        <taxon>Pisuviricota</taxon>
        <taxon>Pisoniviricetes</taxon>
        <taxon>Picornavirales</taxon>
        <taxon>Picornaviridae</taxon>
    </lineage>
</organism>
<evidence type="ECO:0000256" key="3">
    <source>
        <dbReference type="ARBA" id="ARBA00020107"/>
    </source>
</evidence>
<feature type="compositionally biased region" description="Low complexity" evidence="22">
    <location>
        <begin position="789"/>
        <end position="800"/>
    </location>
</feature>
<keyword evidence="21" id="KW-1160">Virus entry into host cell</keyword>
<keyword evidence="7" id="KW-0945">Host-virus interaction</keyword>
<keyword evidence="15" id="KW-0347">Helicase</keyword>
<dbReference type="InterPro" id="IPR043502">
    <property type="entry name" value="DNA/RNA_pol_sf"/>
</dbReference>
<keyword evidence="11" id="KW-1143">T=pseudo3 icosahedral capsid protein</keyword>
<sequence>MNRENGNVGTNEGVYGEETVREYNYPRVYVRDWAAEVCGQSDLVFNDDAVGLDTTEKVDSYEAVATRAHSEEEMESSEKEPRSEKIHFVSDASDEEEVLGMVGEKMLTREGVIEFDGDFIKHDIVSDKFCPHNVRDVKTKCPCFLYKKQGDKFLFDETMRRDAAIISQEYNIGVALDRADFVLKKYVRHQVVVLALSTKDNKITTKDLTRPDMLKYLYILREMYDNFTDFGQKVLQGTFVAEGGPYLTKLWDFVEKFKSPAKTLVDFVKDLFAKFTSLMTGFLDVVSQKMAELMKKAFSNAANIIVGCITDGLYDTGALWLDPEVKVLIVFFGILISVMLIEAIGIMTFVIVKPLLKLMSEKYTPKPKAMLGEGEVSMMSLLIMTVVGIMKLSSNDESAILAKVKTIGSLLQSCSHIGGGLMVAFLILPQVIQDAIKCRFSPYYAQKIATENWMSRTHALVMLSKQVKVVAHPTYRKWLMEQYVEGAKVKKTLTDKTLMPMFMRAFSELIKILSIVNSIDENERTRPLPFCFHLAAEPGMGKSLLVDLFMKAAGSEKHYSRSMADPYHSGLLDHDGIFMDEFFEVDPEKMKEQGKEYLGLNSSVTYKPSMPSLDNLSCGIKGTNFIPKVVGTASNATHPGAPSGFKQDAILRRRHLTMEMVQKPGTTFYKDNRVDIAAMTDAEIRSGAWANFRIHQNLRPGIILGEYNLQEMLTITKKMGEDHRMLCERVSAALNVGHDEAFDPSIMLNDLLRDMNGIPNETKSIFEVVKDWFMGTFVGEGPPPKGMDSSSEAGSSSTSDSKNRKARRVKEALKKNGRSTKEANDRRINHYIKKGDLNEEDYFSSEENAAPTDVIADLAHENVDHTRYHRHMCSHCGRQFAHKHDNRNHVSLCLACEAAGLKEGLIWSKKVSVVAGPSGFDPLHLGPDLGLTTMTDNEITELTERIRTNFYSMDMRFFTGEYAPVLSQDVRSFFNTMREPSASREEFLQDFATCKKANYICTGFDIMQKIILLWMIVKAVRYFSRPNEEESVVCFAESPKPNRESHKAHRNHWRVENYAQGNSRTLMVDLGNLDCYSLPIEGRTLIMHSHVYFDELGEKLPLSTTMTVTYAGKRFMTTLAECRVRMIEEKDLIVVTLPPNCTLDQFPKSIKKFIKEEDLDSFSFGSGSLDIGGVTTYVRIQRDRNREYCYGKKVWRLEDCFGYVAQTQRGDCGKPIIAQGNWAPGKIIGVHVAGGMNEKLNQKVGMGTFITQEFLNFLMKDEPMDISSVVFTAESFQGPNLIKMTRVPKSEQVHLPRVNRIKESVISKDLDLPKKRSPSLMSPEDPRAEGVDPLVTAISNLVAVEQPKVNKEIFSFVAEEQRTYWMDVLHRGKVWVPLSIEEAIGGVPGRLASLKISSSSGYPLCKINDKPGKKSLFWYEGQELVIESSFRSRVYECYEQIANGEEYPSRFVSFLKDELTSSSKIDAKTCRVIFSGDVTLTVVGRMLYGNFLIAFHESRLNTPSAIGLNQYSWDMQHIHHFLKRTLNRSNEVVGYIAGDFKNFDQNMIQIFQLQAYDLIGELSRVPWAAHESFISTQTKSPIQVMDNLLYLQTSHFSGCFFTTILNILVHELYIRYIFKEMSLKNRRGNLNFEDELSLIVLGDDHIYGVSNNIKGWFNPVTIAESLKKIGQTYTSDDKTAQLTTDLRKFEEITFLGAHPIKVDGRWCGALKKATLFETLHWTRNNNLTIYDECRQMMEYASIWGHAFYSDYVIRVNRALMDNSYPRIEMEDCDSMALTVAARTAQSGEDFSSILSSACLHAQGVDNGITKLHSRLTLDGHEFNNSSPSDQLVDKSTMVSSAVMTLPTDSLIPRDIVSWTTDQQPGTVIKKYKAPFDILKLGPSDNLQNTVFSMWELLKSDVEVAVQINGQPMTQGMLAMYWQPLAEYEAEYANILTNSHVKITPTESGTFPLRCPYVYPRNLISISEKEEFLGTIFIVVISPLKSPEGTTVDLTVSFGFPQAQFRIPSDKIEPTIAKSASKFYTLNHYSATGKVTSTKVWLQKENYGSLLNDTKLSGQGAGQSTVNNVTYTNMGGTMPIQDAPVSLGVAQDMKADQKAEISAIPFHNPPLASGSVPTHQVFAGMSTTVGVEPVVDLQLHPAAMNRQSKKIYNALETNLSVLMGKEGIMALINITTGQLTNAQLYKILLNSIFGVTEGDGIPINIVALNQFFFWHASVILKFYAIKTRFHSTRLSGIVNYGIPDVRADSRSVAYNHIIDFSGENSKFDLVIDWNAQLEWLRTFEGYEVLDPFQDYAMGTFGLFLNNRLTAPNSVDQSVQLLITLELDNARVAVPRAYSPFTIDNVERLSVPAIAMIITPTNGVGVKGFIAPTISGSYDFVQFNSSQVEAPATTGFYQATGSGTLVERNKEGAILGSRVLPVVNVMITANDVSFQFSAPIVFYSDYDNENSEFVFESVSLVLDKRIILDTTNLRAQGPDPDNVDAETVHEDPSPQHTTEQVESQVHSVPCRLDIGEKFEKRVVDILEIERRMRRLDPRLNASLNQFVAYTSVNGSATVAGTNYINFGVQPSSKWTRCFAGWAGTIIYRIFSYTPHCDVVFQPFANTSISKGIPVIDPINGAQFQMLDKVVTSTSMTSGPMARERTYQTGDSSGWITVSVPFQQQKNFCSTTPTQRISQLSNGTLAISYESKRPDIFFKVGDDMGYYVYRAPIKTNFDMTAFKDGFAGFN</sequence>
<evidence type="ECO:0000256" key="7">
    <source>
        <dbReference type="ARBA" id="ARBA00022581"/>
    </source>
</evidence>
<keyword evidence="10" id="KW-0548">Nucleotidyltransferase</keyword>
<keyword evidence="11" id="KW-0167">Capsid protein</keyword>
<dbReference type="SUPFAM" id="SSF56672">
    <property type="entry name" value="DNA/RNA polymerases"/>
    <property type="match status" value="1"/>
</dbReference>
<dbReference type="GO" id="GO:0003724">
    <property type="term" value="F:RNA helicase activity"/>
    <property type="evidence" value="ECO:0007669"/>
    <property type="project" value="InterPro"/>
</dbReference>
<dbReference type="InterPro" id="IPR014759">
    <property type="entry name" value="Helicase_SF3_ssRNA_vir"/>
</dbReference>
<keyword evidence="23" id="KW-0472">Membrane</keyword>
<feature type="region of interest" description="Disordered" evidence="22">
    <location>
        <begin position="780"/>
        <end position="826"/>
    </location>
</feature>
<accession>A0A8K1U1W7</accession>
<dbReference type="Gene3D" id="2.60.120.20">
    <property type="match status" value="3"/>
</dbReference>
<evidence type="ECO:0000256" key="11">
    <source>
        <dbReference type="ARBA" id="ARBA00022706"/>
    </source>
</evidence>
<reference evidence="26" key="1">
    <citation type="journal article" date="2021" name="Mol. Ecol.">
        <title>Metagenomic analysis reveals Culex mosquito virome diversity and Japanese encephalitis genotype V in the Republic of Korea.</title>
        <authorList>
            <person name="Sanborn M.A."/>
            <person name="Wuertz K.M."/>
            <person name="Kim H.C."/>
            <person name="Yang Y."/>
            <person name="Li T."/>
            <person name="Pollett S.D."/>
            <person name="Jarman R.G."/>
            <person name="Berry I.M."/>
            <person name="Klein T.A."/>
            <person name="Hang J."/>
        </authorList>
    </citation>
    <scope>NUCLEOTIDE SEQUENCE</scope>
    <source>
        <strain evidence="26">A18.2566</strain>
    </source>
</reference>
<dbReference type="GO" id="GO:0005524">
    <property type="term" value="F:ATP binding"/>
    <property type="evidence" value="ECO:0007669"/>
    <property type="project" value="UniProtKB-KW"/>
</dbReference>
<dbReference type="GO" id="GO:0039618">
    <property type="term" value="C:T=pseudo3 icosahedral viral capsid"/>
    <property type="evidence" value="ECO:0007669"/>
    <property type="project" value="UniProtKB-KW"/>
</dbReference>
<dbReference type="PROSITE" id="PS51874">
    <property type="entry name" value="PCV_3C_PRO"/>
    <property type="match status" value="1"/>
</dbReference>
<feature type="region of interest" description="Disordered" evidence="22">
    <location>
        <begin position="2471"/>
        <end position="2502"/>
    </location>
</feature>
<keyword evidence="13" id="KW-0378">Hydrolase</keyword>
<proteinExistence type="predicted"/>
<dbReference type="GO" id="GO:0019062">
    <property type="term" value="P:virion attachment to host cell"/>
    <property type="evidence" value="ECO:0007669"/>
    <property type="project" value="UniProtKB-KW"/>
</dbReference>
<dbReference type="SUPFAM" id="SSF50494">
    <property type="entry name" value="Trypsin-like serine proteases"/>
    <property type="match status" value="1"/>
</dbReference>
<keyword evidence="5" id="KW-0191">Covalent protein-RNA linkage</keyword>
<evidence type="ECO:0000259" key="24">
    <source>
        <dbReference type="PROSITE" id="PS51218"/>
    </source>
</evidence>
<dbReference type="PROSITE" id="PS51218">
    <property type="entry name" value="SF3_HELICASE_2"/>
    <property type="match status" value="1"/>
</dbReference>
<evidence type="ECO:0000256" key="2">
    <source>
        <dbReference type="ARBA" id="ARBA00004328"/>
    </source>
</evidence>
<feature type="domain" description="SF3 helicase" evidence="24">
    <location>
        <begin position="509"/>
        <end position="675"/>
    </location>
</feature>
<keyword evidence="14" id="KW-1161">Viral attachment to host cell</keyword>
<evidence type="ECO:0000256" key="20">
    <source>
        <dbReference type="ARBA" id="ARBA00023200"/>
    </source>
</evidence>
<dbReference type="SUPFAM" id="SSF88633">
    <property type="entry name" value="Positive stranded ssRNA viruses"/>
    <property type="match status" value="2"/>
</dbReference>
<feature type="compositionally biased region" description="Basic and acidic residues" evidence="22">
    <location>
        <begin position="809"/>
        <end position="826"/>
    </location>
</feature>
<name>A0A8K1U1W7_9PICO</name>
<evidence type="ECO:0000256" key="15">
    <source>
        <dbReference type="ARBA" id="ARBA00022806"/>
    </source>
</evidence>
<evidence type="ECO:0000256" key="14">
    <source>
        <dbReference type="ARBA" id="ARBA00022804"/>
    </source>
</evidence>
<dbReference type="Gene3D" id="3.30.70.270">
    <property type="match status" value="1"/>
</dbReference>
<evidence type="ECO:0000256" key="21">
    <source>
        <dbReference type="ARBA" id="ARBA00023296"/>
    </source>
</evidence>
<dbReference type="CDD" id="cd23169">
    <property type="entry name" value="ps-ssRNAv-Picornavirales"/>
    <property type="match status" value="1"/>
</dbReference>
<evidence type="ECO:0000256" key="9">
    <source>
        <dbReference type="ARBA" id="ARBA00022679"/>
    </source>
</evidence>
<dbReference type="GO" id="GO:0030430">
    <property type="term" value="C:host cell cytoplasm"/>
    <property type="evidence" value="ECO:0007669"/>
    <property type="project" value="UniProtKB-SubCell"/>
</dbReference>
<keyword evidence="23" id="KW-0812">Transmembrane</keyword>
<keyword evidence="23" id="KW-1133">Transmembrane helix</keyword>
<evidence type="ECO:0000256" key="12">
    <source>
        <dbReference type="ARBA" id="ARBA00022741"/>
    </source>
</evidence>
<keyword evidence="18" id="KW-0946">Virion</keyword>
<dbReference type="InterPro" id="IPR044067">
    <property type="entry name" value="PCV_3C_PRO"/>
</dbReference>
<dbReference type="Gene3D" id="2.40.10.10">
    <property type="entry name" value="Trypsin-like serine proteases"/>
    <property type="match status" value="1"/>
</dbReference>
<keyword evidence="16" id="KW-0788">Thiol protease</keyword>
<evidence type="ECO:0000256" key="5">
    <source>
        <dbReference type="ARBA" id="ARBA00022520"/>
    </source>
</evidence>
<dbReference type="GO" id="GO:0003723">
    <property type="term" value="F:RNA binding"/>
    <property type="evidence" value="ECO:0007669"/>
    <property type="project" value="InterPro"/>
</dbReference>
<dbReference type="InterPro" id="IPR043504">
    <property type="entry name" value="Peptidase_S1_PA_chymotrypsin"/>
</dbReference>
<dbReference type="InterPro" id="IPR043128">
    <property type="entry name" value="Rev_trsase/Diguanyl_cyclase"/>
</dbReference>
<dbReference type="PRINTS" id="PR00918">
    <property type="entry name" value="CALICVIRUSNS"/>
</dbReference>
<dbReference type="Pfam" id="PF00680">
    <property type="entry name" value="RdRP_1"/>
    <property type="match status" value="1"/>
</dbReference>
<dbReference type="InterPro" id="IPR000605">
    <property type="entry name" value="Helicase_SF3_ssDNA/RNA_vir"/>
</dbReference>
<evidence type="ECO:0000259" key="25">
    <source>
        <dbReference type="PROSITE" id="PS51874"/>
    </source>
</evidence>
<protein>
    <recommendedName>
        <fullName evidence="3">Genome polyprotein</fullName>
    </recommendedName>
</protein>
<keyword evidence="8" id="KW-0645">Protease</keyword>
<keyword evidence="6" id="KW-0597">Phosphoprotein</keyword>
<keyword evidence="20" id="KW-1035">Host cytoplasm</keyword>
<evidence type="ECO:0000256" key="8">
    <source>
        <dbReference type="ARBA" id="ARBA00022670"/>
    </source>
</evidence>
<evidence type="ECO:0000256" key="18">
    <source>
        <dbReference type="ARBA" id="ARBA00022844"/>
    </source>
</evidence>
<evidence type="ECO:0000256" key="1">
    <source>
        <dbReference type="ARBA" id="ARBA00004192"/>
    </source>
</evidence>
<dbReference type="InterPro" id="IPR009003">
    <property type="entry name" value="Peptidase_S1_PA"/>
</dbReference>
<evidence type="ECO:0000256" key="17">
    <source>
        <dbReference type="ARBA" id="ARBA00022840"/>
    </source>
</evidence>
<feature type="domain" description="Peptidase C3" evidence="25">
    <location>
        <begin position="1048"/>
        <end position="1255"/>
    </location>
</feature>
<dbReference type="Pfam" id="PF00910">
    <property type="entry name" value="RNA_helicase"/>
    <property type="match status" value="1"/>
</dbReference>
<evidence type="ECO:0000313" key="26">
    <source>
        <dbReference type="EMBL" id="UGO57105.1"/>
    </source>
</evidence>
<dbReference type="GO" id="GO:0006508">
    <property type="term" value="P:proteolysis"/>
    <property type="evidence" value="ECO:0007669"/>
    <property type="project" value="UniProtKB-KW"/>
</dbReference>
<comment type="subcellular location">
    <subcellularLocation>
        <location evidence="1">Host cytoplasm</location>
    </subcellularLocation>
    <subcellularLocation>
        <location evidence="2">Virion</location>
    </subcellularLocation>
</comment>
<evidence type="ECO:0000256" key="16">
    <source>
        <dbReference type="ARBA" id="ARBA00022807"/>
    </source>
</evidence>
<feature type="transmembrane region" description="Helical" evidence="23">
    <location>
        <begin position="327"/>
        <end position="356"/>
    </location>
</feature>
<keyword evidence="9" id="KW-0808">Transferase</keyword>
<evidence type="ECO:0000256" key="4">
    <source>
        <dbReference type="ARBA" id="ARBA00022484"/>
    </source>
</evidence>
<dbReference type="GO" id="GO:0046718">
    <property type="term" value="P:symbiont entry into host cell"/>
    <property type="evidence" value="ECO:0007669"/>
    <property type="project" value="UniProtKB-KW"/>
</dbReference>
<evidence type="ECO:0000256" key="23">
    <source>
        <dbReference type="SAM" id="Phobius"/>
    </source>
</evidence>
<keyword evidence="4" id="KW-0696">RNA-directed RNA polymerase</keyword>
<dbReference type="InterPro" id="IPR029053">
    <property type="entry name" value="Viral_coat"/>
</dbReference>
<keyword evidence="12" id="KW-0547">Nucleotide-binding</keyword>
<dbReference type="EMBL" id="MT568537">
    <property type="protein sequence ID" value="UGO57105.1"/>
    <property type="molecule type" value="Genomic_RNA"/>
</dbReference>
<dbReference type="GO" id="GO:0004197">
    <property type="term" value="F:cysteine-type endopeptidase activity"/>
    <property type="evidence" value="ECO:0007669"/>
    <property type="project" value="InterPro"/>
</dbReference>
<keyword evidence="19" id="KW-0693">Viral RNA replication</keyword>
<dbReference type="InterPro" id="IPR004004">
    <property type="entry name" value="Helic/Pol/Pept_Calicivir-typ"/>
</dbReference>
<evidence type="ECO:0000256" key="22">
    <source>
        <dbReference type="SAM" id="MobiDB-lite"/>
    </source>
</evidence>
<evidence type="ECO:0000256" key="10">
    <source>
        <dbReference type="ARBA" id="ARBA00022695"/>
    </source>
</evidence>
<dbReference type="GO" id="GO:0003968">
    <property type="term" value="F:RNA-directed RNA polymerase activity"/>
    <property type="evidence" value="ECO:0007669"/>
    <property type="project" value="UniProtKB-KW"/>
</dbReference>
<evidence type="ECO:0000256" key="19">
    <source>
        <dbReference type="ARBA" id="ARBA00022953"/>
    </source>
</evidence>
<keyword evidence="17" id="KW-0067">ATP-binding</keyword>
<evidence type="ECO:0000256" key="13">
    <source>
        <dbReference type="ARBA" id="ARBA00022801"/>
    </source>
</evidence>
<feature type="compositionally biased region" description="Polar residues" evidence="22">
    <location>
        <begin position="2492"/>
        <end position="2502"/>
    </location>
</feature>
<dbReference type="GO" id="GO:0006351">
    <property type="term" value="P:DNA-templated transcription"/>
    <property type="evidence" value="ECO:0007669"/>
    <property type="project" value="InterPro"/>
</dbReference>
<dbReference type="InterPro" id="IPR001205">
    <property type="entry name" value="RNA-dir_pol_C"/>
</dbReference>